<evidence type="ECO:0000313" key="3">
    <source>
        <dbReference type="Proteomes" id="UP000192610"/>
    </source>
</evidence>
<organism evidence="2 3">
    <name type="scientific">Niastella yeongjuensis</name>
    <dbReference type="NCBI Taxonomy" id="354355"/>
    <lineage>
        <taxon>Bacteria</taxon>
        <taxon>Pseudomonadati</taxon>
        <taxon>Bacteroidota</taxon>
        <taxon>Chitinophagia</taxon>
        <taxon>Chitinophagales</taxon>
        <taxon>Chitinophagaceae</taxon>
        <taxon>Niastella</taxon>
    </lineage>
</organism>
<dbReference type="OrthoDB" id="597632at2"/>
<accession>A0A1V9EGU9</accession>
<dbReference type="STRING" id="354355.SAMN05660816_06799"/>
<dbReference type="InterPro" id="IPR005297">
    <property type="entry name" value="Lipoprotein_repeat"/>
</dbReference>
<sequence>MKRSLLVWAAGSLLVLATACTHDHEELPPPAIKNVQLKQNDKLGSILTDVNGKTLYFFSSDANGQSACSGGCATTWPVFYVDAPDLSDGLAAADFSTITRTDGKQQTTYKGWPLYYYSKDTLAGDIKGEAFGGKWFTAKPDYSVMLAYTQLIGNDTKHYTSKYVEGDEVVPYLTDAYGRTLYAYTNDRFNKNLFTKQDFSNNAAWPIDTLGQVQGVPSLFNSADFSKIDVFGKTQLTYRGWPLYYFGSDSAKRGNTRGVSFPKPGIWPIVNQNSTPAVP</sequence>
<dbReference type="AlphaFoldDB" id="A0A1V9EGU9"/>
<dbReference type="EMBL" id="LVXG01000032">
    <property type="protein sequence ID" value="OQP45135.1"/>
    <property type="molecule type" value="Genomic_DNA"/>
</dbReference>
<evidence type="ECO:0000313" key="2">
    <source>
        <dbReference type="EMBL" id="OQP45135.1"/>
    </source>
</evidence>
<dbReference type="PANTHER" id="PTHR39335">
    <property type="entry name" value="BLL4220 PROTEIN"/>
    <property type="match status" value="1"/>
</dbReference>
<protein>
    <recommendedName>
        <fullName evidence="4">Lipoprotein</fullName>
    </recommendedName>
</protein>
<proteinExistence type="predicted"/>
<reference evidence="3" key="1">
    <citation type="submission" date="2016-04" db="EMBL/GenBank/DDBJ databases">
        <authorList>
            <person name="Chen L."/>
            <person name="Zhuang W."/>
            <person name="Wang G."/>
        </authorList>
    </citation>
    <scope>NUCLEOTIDE SEQUENCE [LARGE SCALE GENOMIC DNA]</scope>
    <source>
        <strain evidence="3">17621</strain>
    </source>
</reference>
<keyword evidence="3" id="KW-1185">Reference proteome</keyword>
<dbReference type="RefSeq" id="WP_081202397.1">
    <property type="nucleotide sequence ID" value="NZ_FOCZ01000025.1"/>
</dbReference>
<dbReference type="Proteomes" id="UP000192610">
    <property type="component" value="Unassembled WGS sequence"/>
</dbReference>
<name>A0A1V9EGU9_9BACT</name>
<evidence type="ECO:0000256" key="1">
    <source>
        <dbReference type="SAM" id="SignalP"/>
    </source>
</evidence>
<feature type="chain" id="PRO_5010707776" description="Lipoprotein" evidence="1">
    <location>
        <begin position="20"/>
        <end position="279"/>
    </location>
</feature>
<dbReference type="PROSITE" id="PS51257">
    <property type="entry name" value="PROKAR_LIPOPROTEIN"/>
    <property type="match status" value="1"/>
</dbReference>
<comment type="caution">
    <text evidence="2">The sequence shown here is derived from an EMBL/GenBank/DDBJ whole genome shotgun (WGS) entry which is preliminary data.</text>
</comment>
<dbReference type="Pfam" id="PF03640">
    <property type="entry name" value="Lipoprotein_15"/>
    <property type="match status" value="3"/>
</dbReference>
<evidence type="ECO:0008006" key="4">
    <source>
        <dbReference type="Google" id="ProtNLM"/>
    </source>
</evidence>
<dbReference type="PANTHER" id="PTHR39335:SF1">
    <property type="entry name" value="BLL4220 PROTEIN"/>
    <property type="match status" value="1"/>
</dbReference>
<keyword evidence="1" id="KW-0732">Signal</keyword>
<gene>
    <name evidence="2" type="ORF">A4H97_32880</name>
</gene>
<feature type="signal peptide" evidence="1">
    <location>
        <begin position="1"/>
        <end position="19"/>
    </location>
</feature>
<dbReference type="GO" id="GO:0043448">
    <property type="term" value="P:alkane catabolic process"/>
    <property type="evidence" value="ECO:0007669"/>
    <property type="project" value="TreeGrafter"/>
</dbReference>